<evidence type="ECO:0000313" key="1">
    <source>
        <dbReference type="EMBL" id="GBO28906.1"/>
    </source>
</evidence>
<sequence>MEWKAGYPTRPYFRFSTPFGFLFHKCENAMGGTACLRRGFFLSSCLSGGSRYSNWLCYGRSISNRRNPTEIWVLFYSWGQFACGKRITL</sequence>
<gene>
    <name evidence="1" type="ORF">AVEN_107135_1</name>
</gene>
<protein>
    <submittedName>
        <fullName evidence="1">Uncharacterized protein</fullName>
    </submittedName>
</protein>
<comment type="caution">
    <text evidence="1">The sequence shown here is derived from an EMBL/GenBank/DDBJ whole genome shotgun (WGS) entry which is preliminary data.</text>
</comment>
<reference evidence="1 2" key="1">
    <citation type="journal article" date="2019" name="Sci. Rep.">
        <title>Orb-weaving spider Araneus ventricosus genome elucidates the spidroin gene catalogue.</title>
        <authorList>
            <person name="Kono N."/>
            <person name="Nakamura H."/>
            <person name="Ohtoshi R."/>
            <person name="Moran D.A.P."/>
            <person name="Shinohara A."/>
            <person name="Yoshida Y."/>
            <person name="Fujiwara M."/>
            <person name="Mori M."/>
            <person name="Tomita M."/>
            <person name="Arakawa K."/>
        </authorList>
    </citation>
    <scope>NUCLEOTIDE SEQUENCE [LARGE SCALE GENOMIC DNA]</scope>
</reference>
<name>A0A4Y2VX75_ARAVE</name>
<dbReference type="Proteomes" id="UP000499080">
    <property type="component" value="Unassembled WGS sequence"/>
</dbReference>
<keyword evidence="2" id="KW-1185">Reference proteome</keyword>
<dbReference type="EMBL" id="BGPR01052019">
    <property type="protein sequence ID" value="GBO28906.1"/>
    <property type="molecule type" value="Genomic_DNA"/>
</dbReference>
<dbReference type="AlphaFoldDB" id="A0A4Y2VX75"/>
<evidence type="ECO:0000313" key="2">
    <source>
        <dbReference type="Proteomes" id="UP000499080"/>
    </source>
</evidence>
<proteinExistence type="predicted"/>
<organism evidence="1 2">
    <name type="scientific">Araneus ventricosus</name>
    <name type="common">Orbweaver spider</name>
    <name type="synonym">Epeira ventricosa</name>
    <dbReference type="NCBI Taxonomy" id="182803"/>
    <lineage>
        <taxon>Eukaryota</taxon>
        <taxon>Metazoa</taxon>
        <taxon>Ecdysozoa</taxon>
        <taxon>Arthropoda</taxon>
        <taxon>Chelicerata</taxon>
        <taxon>Arachnida</taxon>
        <taxon>Araneae</taxon>
        <taxon>Araneomorphae</taxon>
        <taxon>Entelegynae</taxon>
        <taxon>Araneoidea</taxon>
        <taxon>Araneidae</taxon>
        <taxon>Araneus</taxon>
    </lineage>
</organism>
<accession>A0A4Y2VX75</accession>